<comment type="subunit">
    <text evidence="2">Monomer.</text>
</comment>
<dbReference type="PROSITE" id="PS51352">
    <property type="entry name" value="THIOREDOXIN_2"/>
    <property type="match status" value="1"/>
</dbReference>
<gene>
    <name evidence="15" type="ORF">DLJ74_18370</name>
</gene>
<feature type="active site" description="Cysteine sulfenic acid (-SOH) intermediate; for peroxidase activity" evidence="13">
    <location>
        <position position="45"/>
    </location>
</feature>
<evidence type="ECO:0000256" key="4">
    <source>
        <dbReference type="ARBA" id="ARBA00022559"/>
    </source>
</evidence>
<evidence type="ECO:0000256" key="5">
    <source>
        <dbReference type="ARBA" id="ARBA00022862"/>
    </source>
</evidence>
<dbReference type="OrthoDB" id="9812811at2"/>
<organism evidence="15 16">
    <name type="scientific">Gracilibacillus dipsosauri</name>
    <dbReference type="NCBI Taxonomy" id="178340"/>
    <lineage>
        <taxon>Bacteria</taxon>
        <taxon>Bacillati</taxon>
        <taxon>Bacillota</taxon>
        <taxon>Bacilli</taxon>
        <taxon>Bacillales</taxon>
        <taxon>Bacillaceae</taxon>
        <taxon>Gracilibacillus</taxon>
    </lineage>
</organism>
<dbReference type="InterPro" id="IPR036249">
    <property type="entry name" value="Thioredoxin-like_sf"/>
</dbReference>
<dbReference type="GO" id="GO:0045454">
    <property type="term" value="P:cell redox homeostasis"/>
    <property type="evidence" value="ECO:0007669"/>
    <property type="project" value="TreeGrafter"/>
</dbReference>
<dbReference type="GO" id="GO:0005737">
    <property type="term" value="C:cytoplasm"/>
    <property type="evidence" value="ECO:0007669"/>
    <property type="project" value="TreeGrafter"/>
</dbReference>
<dbReference type="Gene3D" id="3.40.30.10">
    <property type="entry name" value="Glutaredoxin"/>
    <property type="match status" value="1"/>
</dbReference>
<dbReference type="Pfam" id="PF00578">
    <property type="entry name" value="AhpC-TSA"/>
    <property type="match status" value="1"/>
</dbReference>
<comment type="caution">
    <text evidence="15">The sequence shown here is derived from an EMBL/GenBank/DDBJ whole genome shotgun (WGS) entry which is preliminary data.</text>
</comment>
<keyword evidence="7" id="KW-1015">Disulfide bond</keyword>
<evidence type="ECO:0000256" key="9">
    <source>
        <dbReference type="ARBA" id="ARBA00032824"/>
    </source>
</evidence>
<comment type="similarity">
    <text evidence="10">Belongs to the peroxiredoxin family. BCP/PrxQ subfamily.</text>
</comment>
<evidence type="ECO:0000256" key="3">
    <source>
        <dbReference type="ARBA" id="ARBA00013017"/>
    </source>
</evidence>
<dbReference type="PANTHER" id="PTHR42801">
    <property type="entry name" value="THIOREDOXIN-DEPENDENT PEROXIDE REDUCTASE"/>
    <property type="match status" value="1"/>
</dbReference>
<dbReference type="EMBL" id="QGTD01000020">
    <property type="protein sequence ID" value="PWU66966.1"/>
    <property type="molecule type" value="Genomic_DNA"/>
</dbReference>
<dbReference type="GO" id="GO:0034599">
    <property type="term" value="P:cellular response to oxidative stress"/>
    <property type="evidence" value="ECO:0007669"/>
    <property type="project" value="TreeGrafter"/>
</dbReference>
<evidence type="ECO:0000256" key="11">
    <source>
        <dbReference type="ARBA" id="ARBA00041373"/>
    </source>
</evidence>
<dbReference type="Proteomes" id="UP000245624">
    <property type="component" value="Unassembled WGS sequence"/>
</dbReference>
<comment type="function">
    <text evidence="1">Thiol-specific peroxidase that catalyzes the reduction of hydrogen peroxide and organic hydroperoxides to water and alcohols, respectively. Plays a role in cell protection against oxidative stress by detoxifying peroxides and as sensor of hydrogen peroxide-mediated signaling events.</text>
</comment>
<evidence type="ECO:0000256" key="6">
    <source>
        <dbReference type="ARBA" id="ARBA00023002"/>
    </source>
</evidence>
<dbReference type="NCBIfam" id="NF006960">
    <property type="entry name" value="PRK09437.1"/>
    <property type="match status" value="1"/>
</dbReference>
<dbReference type="InterPro" id="IPR050924">
    <property type="entry name" value="Peroxiredoxin_BCP/PrxQ"/>
</dbReference>
<dbReference type="FunFam" id="3.40.30.10:FF:000007">
    <property type="entry name" value="Thioredoxin-dependent thiol peroxidase"/>
    <property type="match status" value="1"/>
</dbReference>
<evidence type="ECO:0000313" key="16">
    <source>
        <dbReference type="Proteomes" id="UP000245624"/>
    </source>
</evidence>
<name>A0A317KUF3_9BACI</name>
<feature type="domain" description="Thioredoxin" evidence="14">
    <location>
        <begin position="3"/>
        <end position="156"/>
    </location>
</feature>
<evidence type="ECO:0000256" key="1">
    <source>
        <dbReference type="ARBA" id="ARBA00003330"/>
    </source>
</evidence>
<keyword evidence="6" id="KW-0560">Oxidoreductase</keyword>
<dbReference type="PIRSF" id="PIRSF000239">
    <property type="entry name" value="AHPC"/>
    <property type="match status" value="1"/>
</dbReference>
<sequence>MTVEVGQEVQDFELMNNKGETVKLSDYKGKHVVLYFYPKDDTPGCTTEACDFRDNYESFQDLDAVILGVSPDSEESHKKFIDKHSLPFELLVDEDKKVAEQFNVWQLKNKFGKEYMGIVRSTFIIDKQGILQKEFRNVQVKGHVEKALSYIREELS</sequence>
<keyword evidence="5" id="KW-0049">Antioxidant</keyword>
<dbReference type="CDD" id="cd03017">
    <property type="entry name" value="PRX_BCP"/>
    <property type="match status" value="1"/>
</dbReference>
<protein>
    <recommendedName>
        <fullName evidence="3">thioredoxin-dependent peroxiredoxin</fullName>
        <ecNumber evidence="3">1.11.1.24</ecNumber>
    </recommendedName>
    <alternativeName>
        <fullName evidence="11">Bacterioferritin comigratory protein</fullName>
    </alternativeName>
    <alternativeName>
        <fullName evidence="9">Thioredoxin peroxidase</fullName>
    </alternativeName>
</protein>
<evidence type="ECO:0000259" key="14">
    <source>
        <dbReference type="PROSITE" id="PS51352"/>
    </source>
</evidence>
<dbReference type="SUPFAM" id="SSF52833">
    <property type="entry name" value="Thioredoxin-like"/>
    <property type="match status" value="1"/>
</dbReference>
<evidence type="ECO:0000313" key="15">
    <source>
        <dbReference type="EMBL" id="PWU66966.1"/>
    </source>
</evidence>
<dbReference type="AlphaFoldDB" id="A0A317KUF3"/>
<evidence type="ECO:0000256" key="13">
    <source>
        <dbReference type="PIRSR" id="PIRSR000239-1"/>
    </source>
</evidence>
<keyword evidence="4 15" id="KW-0575">Peroxidase</keyword>
<comment type="catalytic activity">
    <reaction evidence="12">
        <text>a hydroperoxide + [thioredoxin]-dithiol = an alcohol + [thioredoxin]-disulfide + H2O</text>
        <dbReference type="Rhea" id="RHEA:62620"/>
        <dbReference type="Rhea" id="RHEA-COMP:10698"/>
        <dbReference type="Rhea" id="RHEA-COMP:10700"/>
        <dbReference type="ChEBI" id="CHEBI:15377"/>
        <dbReference type="ChEBI" id="CHEBI:29950"/>
        <dbReference type="ChEBI" id="CHEBI:30879"/>
        <dbReference type="ChEBI" id="CHEBI:35924"/>
        <dbReference type="ChEBI" id="CHEBI:50058"/>
        <dbReference type="EC" id="1.11.1.24"/>
    </reaction>
</comment>
<reference evidence="15 16" key="1">
    <citation type="submission" date="2018-05" db="EMBL/GenBank/DDBJ databases">
        <title>Genomic analysis of Gracilibacillus dipsosauri DD1 reveals novel features of a salt-tolerant amylase.</title>
        <authorList>
            <person name="Deutch C.E."/>
            <person name="Yang S."/>
        </authorList>
    </citation>
    <scope>NUCLEOTIDE SEQUENCE [LARGE SCALE GENOMIC DNA]</scope>
    <source>
        <strain evidence="15 16">DD1</strain>
    </source>
</reference>
<dbReference type="PANTHER" id="PTHR42801:SF4">
    <property type="entry name" value="AHPC_TSA FAMILY PROTEIN"/>
    <property type="match status" value="1"/>
</dbReference>
<evidence type="ECO:0000256" key="8">
    <source>
        <dbReference type="ARBA" id="ARBA00023284"/>
    </source>
</evidence>
<accession>A0A317KUF3</accession>
<keyword evidence="16" id="KW-1185">Reference proteome</keyword>
<evidence type="ECO:0000256" key="12">
    <source>
        <dbReference type="ARBA" id="ARBA00049091"/>
    </source>
</evidence>
<dbReference type="InterPro" id="IPR013766">
    <property type="entry name" value="Thioredoxin_domain"/>
</dbReference>
<dbReference type="EC" id="1.11.1.24" evidence="3"/>
<dbReference type="InterPro" id="IPR024706">
    <property type="entry name" value="Peroxiredoxin_AhpC-typ"/>
</dbReference>
<evidence type="ECO:0000256" key="7">
    <source>
        <dbReference type="ARBA" id="ARBA00023157"/>
    </source>
</evidence>
<dbReference type="RefSeq" id="WP_054861482.1">
    <property type="nucleotide sequence ID" value="NZ_QGTD01000020.1"/>
</dbReference>
<evidence type="ECO:0000256" key="10">
    <source>
        <dbReference type="ARBA" id="ARBA00038489"/>
    </source>
</evidence>
<proteinExistence type="inferred from homology"/>
<dbReference type="GO" id="GO:0008379">
    <property type="term" value="F:thioredoxin peroxidase activity"/>
    <property type="evidence" value="ECO:0007669"/>
    <property type="project" value="TreeGrafter"/>
</dbReference>
<evidence type="ECO:0000256" key="2">
    <source>
        <dbReference type="ARBA" id="ARBA00011245"/>
    </source>
</evidence>
<dbReference type="InterPro" id="IPR000866">
    <property type="entry name" value="AhpC/TSA"/>
</dbReference>
<keyword evidence="8" id="KW-0676">Redox-active center</keyword>